<dbReference type="EMBL" id="JRES01000477">
    <property type="protein sequence ID" value="KNC30953.1"/>
    <property type="molecule type" value="Genomic_DNA"/>
</dbReference>
<organism evidence="12 13">
    <name type="scientific">Lucilia cuprina</name>
    <name type="common">Green bottle fly</name>
    <name type="synonym">Australian sheep blowfly</name>
    <dbReference type="NCBI Taxonomy" id="7375"/>
    <lineage>
        <taxon>Eukaryota</taxon>
        <taxon>Metazoa</taxon>
        <taxon>Ecdysozoa</taxon>
        <taxon>Arthropoda</taxon>
        <taxon>Hexapoda</taxon>
        <taxon>Insecta</taxon>
        <taxon>Pterygota</taxon>
        <taxon>Neoptera</taxon>
        <taxon>Endopterygota</taxon>
        <taxon>Diptera</taxon>
        <taxon>Brachycera</taxon>
        <taxon>Muscomorpha</taxon>
        <taxon>Oestroidea</taxon>
        <taxon>Calliphoridae</taxon>
        <taxon>Luciliinae</taxon>
        <taxon>Lucilia</taxon>
    </lineage>
</organism>
<dbReference type="Pfam" id="PF07162">
    <property type="entry name" value="B9-C2"/>
    <property type="match status" value="1"/>
</dbReference>
<reference evidence="12 13" key="1">
    <citation type="journal article" date="2015" name="Nat. Commun.">
        <title>Lucilia cuprina genome unlocks parasitic fly biology to underpin future interventions.</title>
        <authorList>
            <person name="Anstead C.A."/>
            <person name="Korhonen P.K."/>
            <person name="Young N.D."/>
            <person name="Hall R.S."/>
            <person name="Jex A.R."/>
            <person name="Murali S.C."/>
            <person name="Hughes D.S."/>
            <person name="Lee S.F."/>
            <person name="Perry T."/>
            <person name="Stroehlein A.J."/>
            <person name="Ansell B.R."/>
            <person name="Breugelmans B."/>
            <person name="Hofmann A."/>
            <person name="Qu J."/>
            <person name="Dugan S."/>
            <person name="Lee S.L."/>
            <person name="Chao H."/>
            <person name="Dinh H."/>
            <person name="Han Y."/>
            <person name="Doddapaneni H.V."/>
            <person name="Worley K.C."/>
            <person name="Muzny D.M."/>
            <person name="Ioannidis P."/>
            <person name="Waterhouse R.M."/>
            <person name="Zdobnov E.M."/>
            <person name="James P.J."/>
            <person name="Bagnall N.H."/>
            <person name="Kotze A.C."/>
            <person name="Gibbs R.A."/>
            <person name="Richards S."/>
            <person name="Batterham P."/>
            <person name="Gasser R.B."/>
        </authorList>
    </citation>
    <scope>NUCLEOTIDE SEQUENCE [LARGE SCALE GENOMIC DNA]</scope>
    <source>
        <strain evidence="12 13">LS</strain>
        <tissue evidence="12">Full body</tissue>
    </source>
</reference>
<dbReference type="Pfam" id="PF07773">
    <property type="entry name" value="TCTN_DUF1619"/>
    <property type="match status" value="1"/>
</dbReference>
<dbReference type="GO" id="GO:0035869">
    <property type="term" value="C:ciliary transition zone"/>
    <property type="evidence" value="ECO:0007669"/>
    <property type="project" value="TreeGrafter"/>
</dbReference>
<gene>
    <name evidence="12" type="ORF">FF38_12006</name>
</gene>
<dbReference type="PANTHER" id="PTHR14611">
    <property type="entry name" value="TECTONIC FAMILY MEMBER"/>
    <property type="match status" value="1"/>
</dbReference>
<protein>
    <submittedName>
        <fullName evidence="12">Tectonic</fullName>
    </submittedName>
</protein>
<comment type="caution">
    <text evidence="12">The sequence shown here is derived from an EMBL/GenBank/DDBJ whole genome shotgun (WGS) entry which is preliminary data.</text>
</comment>
<evidence type="ECO:0000256" key="3">
    <source>
        <dbReference type="ARBA" id="ARBA00022490"/>
    </source>
</evidence>
<dbReference type="InterPro" id="IPR040354">
    <property type="entry name" value="TCTN1-3"/>
</dbReference>
<evidence type="ECO:0000259" key="11">
    <source>
        <dbReference type="Pfam" id="PF25752"/>
    </source>
</evidence>
<dbReference type="STRING" id="7375.A0A0L0CEY2"/>
<dbReference type="GO" id="GO:0060271">
    <property type="term" value="P:cilium assembly"/>
    <property type="evidence" value="ECO:0007669"/>
    <property type="project" value="TreeGrafter"/>
</dbReference>
<feature type="domain" description="Tectonic-1-3" evidence="10">
    <location>
        <begin position="631"/>
        <end position="850"/>
    </location>
</feature>
<dbReference type="InterPro" id="IPR011677">
    <property type="entry name" value="TCTN1-3_dom"/>
</dbReference>
<comment type="similarity">
    <text evidence="2">Belongs to the tectonic family.</text>
</comment>
<dbReference type="InterPro" id="IPR057724">
    <property type="entry name" value="TCTN1-3_N"/>
</dbReference>
<dbReference type="InterPro" id="IPR010796">
    <property type="entry name" value="C2_B9-type_dom"/>
</dbReference>
<feature type="domain" description="Tectonic-1-3 N-terminal" evidence="11">
    <location>
        <begin position="298"/>
        <end position="397"/>
    </location>
</feature>
<keyword evidence="13" id="KW-1185">Reference proteome</keyword>
<evidence type="ECO:0000256" key="4">
    <source>
        <dbReference type="ARBA" id="ARBA00022729"/>
    </source>
</evidence>
<keyword evidence="7" id="KW-0206">Cytoskeleton</keyword>
<feature type="region of interest" description="Disordered" evidence="9">
    <location>
        <begin position="256"/>
        <end position="289"/>
    </location>
</feature>
<keyword evidence="6" id="KW-0325">Glycoprotein</keyword>
<dbReference type="PANTHER" id="PTHR14611:SF2">
    <property type="entry name" value="TECTONIC"/>
    <property type="match status" value="1"/>
</dbReference>
<evidence type="ECO:0000256" key="6">
    <source>
        <dbReference type="ARBA" id="ARBA00023180"/>
    </source>
</evidence>
<dbReference type="Pfam" id="PF25752">
    <property type="entry name" value="DUF1619_N"/>
    <property type="match status" value="1"/>
</dbReference>
<sequence>MPCSSKIDLGFPALLVPLPAGDTCSEPCPVLAAVLVRGQILKAVDFQEPHIFCKWSLQSGTAWRIIQGEAIGQTFVATNRLESCSDFCQPLDLHLGTASVQGWPKLHVEIHAVNVLNKSWPVGYGFVHIPTKPGFHRLEVLCWKIAPRSWYDSVREKFGGGGLALCKEDLIYSGLERTFLLICQFLMISLVATKAVKIGISKPLPITTTLAPNTNTIEETTAEEITTDETDFTLLSTTPGSTTTKITTTTTSTITKDDSEWPEFPPKKTVKISNNTTTKKPTTTTTTIKPSTTTTIKTTNNETYITVIPNITEPLPTSLPKWPIKAQYCFCDLSQSTCDINCCCDQDCSVEALKVFRCKAEEPIEMEIHEGRFEDFKFQHGLPSCEINDGWLCVLRTYKPVIKEEVTHSFEDTSRFKKWPNLLLESEEFKNREFYKFGDILRIFNIKLISFKHLCLYFTDLPSSYQTATCRLQEPIYHLKPLKRFCLVSSYENLKKIEIKLKQLQEDYKIFNKPSMPDDIYNSKYMENYIRNITVNHCYENQQNCSNYITKKENMNNFDLYKIKINILHNFTHIQELIVDLWLKETKTMESTKIEYWLSYEIEFLNKTLKEFKEINKTKTNYPPVISGPLGYVLGKPIILARYEPFNKSLSLSPKNQIINYFNPNNTESHILTLFSKENGECTRINPTKDYIAYGINIAKYCKIKLENESLILKDASKTNFTNICLNLQQHIHEQLFGEDLDIAELSSYLISQLGKPENDSQKWLPLKVFNSDFDSVFGQYLQESNTFICRNILLSLAYEFHMATYMIENIPLQNVIKHAALHLAERHDLEFALDENLEVPITMTVRFYDVHEKAVSAAGSSKDLHLLYGVILVLVLVFVDLDN</sequence>
<evidence type="ECO:0000313" key="12">
    <source>
        <dbReference type="EMBL" id="KNC30953.1"/>
    </source>
</evidence>
<dbReference type="PROSITE" id="PS51381">
    <property type="entry name" value="C2_B9"/>
    <property type="match status" value="1"/>
</dbReference>
<evidence type="ECO:0000256" key="7">
    <source>
        <dbReference type="ARBA" id="ARBA00023212"/>
    </source>
</evidence>
<keyword evidence="8" id="KW-0966">Cell projection</keyword>
<keyword evidence="4" id="KW-0732">Signal</keyword>
<comment type="subcellular location">
    <subcellularLocation>
        <location evidence="1">Cytoplasm</location>
        <location evidence="1">Cytoskeleton</location>
        <location evidence="1">Cilium basal body</location>
    </subcellularLocation>
</comment>
<evidence type="ECO:0000256" key="1">
    <source>
        <dbReference type="ARBA" id="ARBA00004120"/>
    </source>
</evidence>
<evidence type="ECO:0000256" key="9">
    <source>
        <dbReference type="SAM" id="MobiDB-lite"/>
    </source>
</evidence>
<evidence type="ECO:0000256" key="8">
    <source>
        <dbReference type="ARBA" id="ARBA00023273"/>
    </source>
</evidence>
<evidence type="ECO:0000259" key="10">
    <source>
        <dbReference type="Pfam" id="PF07773"/>
    </source>
</evidence>
<feature type="compositionally biased region" description="Low complexity" evidence="9">
    <location>
        <begin position="272"/>
        <end position="289"/>
    </location>
</feature>
<dbReference type="Proteomes" id="UP000037069">
    <property type="component" value="Unassembled WGS sequence"/>
</dbReference>
<keyword evidence="5" id="KW-0970">Cilium biogenesis/degradation</keyword>
<dbReference type="OrthoDB" id="2104337at2759"/>
<name>A0A0L0CEY2_LUCCU</name>
<evidence type="ECO:0000256" key="2">
    <source>
        <dbReference type="ARBA" id="ARBA00007633"/>
    </source>
</evidence>
<evidence type="ECO:0000313" key="13">
    <source>
        <dbReference type="Proteomes" id="UP000037069"/>
    </source>
</evidence>
<accession>A0A0L0CEY2</accession>
<proteinExistence type="inferred from homology"/>
<dbReference type="AlphaFoldDB" id="A0A0L0CEY2"/>
<keyword evidence="3" id="KW-0963">Cytoplasm</keyword>
<evidence type="ECO:0000256" key="5">
    <source>
        <dbReference type="ARBA" id="ARBA00022794"/>
    </source>
</evidence>